<keyword evidence="4 7" id="KW-0255">Endonuclease</keyword>
<keyword evidence="5 7" id="KW-0378">Hydrolase</keyword>
<dbReference type="GO" id="GO:0001682">
    <property type="term" value="P:tRNA 5'-leader removal"/>
    <property type="evidence" value="ECO:0007669"/>
    <property type="project" value="UniProtKB-UniRule"/>
</dbReference>
<organism evidence="9 10">
    <name type="scientific">Alicyclobacillus vulcanalis</name>
    <dbReference type="NCBI Taxonomy" id="252246"/>
    <lineage>
        <taxon>Bacteria</taxon>
        <taxon>Bacillati</taxon>
        <taxon>Bacillota</taxon>
        <taxon>Bacilli</taxon>
        <taxon>Bacillales</taxon>
        <taxon>Alicyclobacillaceae</taxon>
        <taxon>Alicyclobacillus</taxon>
    </lineage>
</organism>
<dbReference type="SUPFAM" id="SSF54211">
    <property type="entry name" value="Ribosomal protein S5 domain 2-like"/>
    <property type="match status" value="1"/>
</dbReference>
<evidence type="ECO:0000313" key="9">
    <source>
        <dbReference type="EMBL" id="SIS75627.1"/>
    </source>
</evidence>
<dbReference type="Proteomes" id="UP000186156">
    <property type="component" value="Unassembled WGS sequence"/>
</dbReference>
<keyword evidence="3 7" id="KW-0540">Nuclease</keyword>
<dbReference type="EC" id="3.1.26.5" evidence="7 8"/>
<dbReference type="AlphaFoldDB" id="A0A1N7LP52"/>
<comment type="similarity">
    <text evidence="7">Belongs to the RnpA family.</text>
</comment>
<dbReference type="NCBIfam" id="TIGR00188">
    <property type="entry name" value="rnpA"/>
    <property type="match status" value="1"/>
</dbReference>
<dbReference type="HAMAP" id="MF_00227">
    <property type="entry name" value="RNase_P"/>
    <property type="match status" value="1"/>
</dbReference>
<dbReference type="GO" id="GO:0000049">
    <property type="term" value="F:tRNA binding"/>
    <property type="evidence" value="ECO:0007669"/>
    <property type="project" value="UniProtKB-UniRule"/>
</dbReference>
<proteinExistence type="inferred from homology"/>
<dbReference type="InterPro" id="IPR014721">
    <property type="entry name" value="Ribsml_uS5_D2-typ_fold_subgr"/>
</dbReference>
<evidence type="ECO:0000313" key="10">
    <source>
        <dbReference type="Proteomes" id="UP000186156"/>
    </source>
</evidence>
<accession>A0A1N7LP52</accession>
<keyword evidence="10" id="KW-1185">Reference proteome</keyword>
<dbReference type="OrthoDB" id="9810867at2"/>
<dbReference type="GO" id="GO:0042781">
    <property type="term" value="F:3'-tRNA processing endoribonuclease activity"/>
    <property type="evidence" value="ECO:0007669"/>
    <property type="project" value="TreeGrafter"/>
</dbReference>
<dbReference type="Gene3D" id="3.30.230.10">
    <property type="match status" value="1"/>
</dbReference>
<evidence type="ECO:0000256" key="7">
    <source>
        <dbReference type="HAMAP-Rule" id="MF_00227"/>
    </source>
</evidence>
<comment type="subunit">
    <text evidence="7">Consists of a catalytic RNA component (M1 or rnpB) and a protein subunit.</text>
</comment>
<dbReference type="PANTHER" id="PTHR33992">
    <property type="entry name" value="RIBONUCLEASE P PROTEIN COMPONENT"/>
    <property type="match status" value="1"/>
</dbReference>
<keyword evidence="2 7" id="KW-0819">tRNA processing</keyword>
<evidence type="ECO:0000256" key="4">
    <source>
        <dbReference type="ARBA" id="ARBA00022759"/>
    </source>
</evidence>
<dbReference type="PROSITE" id="PS00648">
    <property type="entry name" value="RIBONUCLEASE_P"/>
    <property type="match status" value="1"/>
</dbReference>
<dbReference type="STRING" id="252246.SAMN05421799_103300"/>
<dbReference type="InterPro" id="IPR020568">
    <property type="entry name" value="Ribosomal_Su5_D2-typ_SF"/>
</dbReference>
<dbReference type="GO" id="GO:0004526">
    <property type="term" value="F:ribonuclease P activity"/>
    <property type="evidence" value="ECO:0007669"/>
    <property type="project" value="UniProtKB-UniRule"/>
</dbReference>
<protein>
    <recommendedName>
        <fullName evidence="7 8">Ribonuclease P protein component</fullName>
        <shortName evidence="7">RNase P protein</shortName>
        <shortName evidence="7">RNaseP protein</shortName>
        <ecNumber evidence="7 8">3.1.26.5</ecNumber>
    </recommendedName>
    <alternativeName>
        <fullName evidence="7">Protein C5</fullName>
    </alternativeName>
</protein>
<dbReference type="InterPro" id="IPR020539">
    <property type="entry name" value="RNase_P_CS"/>
</dbReference>
<sequence>MQSEHRLKDSRDFRRVFRRGKSFASGRLVLYYCDNREARLRVGFSISRKVGKAVVRNRLKRVLRAIFQRHLDELRDKPVDVVVVCRASAADAPFQDLEREVEKLLTKAKLLPQPTGDERP</sequence>
<evidence type="ECO:0000256" key="6">
    <source>
        <dbReference type="ARBA" id="ARBA00022884"/>
    </source>
</evidence>
<dbReference type="PANTHER" id="PTHR33992:SF1">
    <property type="entry name" value="RIBONUCLEASE P PROTEIN COMPONENT"/>
    <property type="match status" value="1"/>
</dbReference>
<comment type="function">
    <text evidence="1 7">RNaseP catalyzes the removal of the 5'-leader sequence from pre-tRNA to produce the mature 5'-terminus. It can also cleave other RNA substrates such as 4.5S RNA. The protein component plays an auxiliary but essential role in vivo by binding to the 5'-leader sequence and broadening the substrate specificity of the ribozyme.</text>
</comment>
<evidence type="ECO:0000256" key="5">
    <source>
        <dbReference type="ARBA" id="ARBA00022801"/>
    </source>
</evidence>
<dbReference type="InterPro" id="IPR000100">
    <property type="entry name" value="RNase_P"/>
</dbReference>
<reference evidence="10" key="1">
    <citation type="submission" date="2017-01" db="EMBL/GenBank/DDBJ databases">
        <authorList>
            <person name="Varghese N."/>
            <person name="Submissions S."/>
        </authorList>
    </citation>
    <scope>NUCLEOTIDE SEQUENCE [LARGE SCALE GENOMIC DNA]</scope>
    <source>
        <strain evidence="10">DSM 16176</strain>
    </source>
</reference>
<dbReference type="EMBL" id="FTOO01000003">
    <property type="protein sequence ID" value="SIS75627.1"/>
    <property type="molecule type" value="Genomic_DNA"/>
</dbReference>
<dbReference type="GO" id="GO:0030677">
    <property type="term" value="C:ribonuclease P complex"/>
    <property type="evidence" value="ECO:0007669"/>
    <property type="project" value="TreeGrafter"/>
</dbReference>
<evidence type="ECO:0000256" key="3">
    <source>
        <dbReference type="ARBA" id="ARBA00022722"/>
    </source>
</evidence>
<evidence type="ECO:0000256" key="1">
    <source>
        <dbReference type="ARBA" id="ARBA00002663"/>
    </source>
</evidence>
<gene>
    <name evidence="7" type="primary">rnpA</name>
    <name evidence="9" type="ORF">SAMN05421799_103300</name>
</gene>
<keyword evidence="6 7" id="KW-0694">RNA-binding</keyword>
<dbReference type="Pfam" id="PF00825">
    <property type="entry name" value="Ribonuclease_P"/>
    <property type="match status" value="1"/>
</dbReference>
<comment type="catalytic activity">
    <reaction evidence="7">
        <text>Endonucleolytic cleavage of RNA, removing 5'-extranucleotides from tRNA precursor.</text>
        <dbReference type="EC" id="3.1.26.5"/>
    </reaction>
</comment>
<evidence type="ECO:0000256" key="2">
    <source>
        <dbReference type="ARBA" id="ARBA00022694"/>
    </source>
</evidence>
<name>A0A1N7LP52_9BACL</name>
<evidence type="ECO:0000256" key="8">
    <source>
        <dbReference type="NCBIfam" id="TIGR00188"/>
    </source>
</evidence>
<dbReference type="RefSeq" id="WP_076345922.1">
    <property type="nucleotide sequence ID" value="NZ_FTOO01000003.1"/>
</dbReference>